<keyword evidence="4" id="KW-1003">Cell membrane</keyword>
<keyword evidence="10" id="KW-1185">Reference proteome</keyword>
<evidence type="ECO:0000256" key="8">
    <source>
        <dbReference type="SAM" id="Phobius"/>
    </source>
</evidence>
<dbReference type="SUPFAM" id="SSF81345">
    <property type="entry name" value="ABC transporter involved in vitamin B12 uptake, BtuC"/>
    <property type="match status" value="1"/>
</dbReference>
<dbReference type="GO" id="GO:0022857">
    <property type="term" value="F:transmembrane transporter activity"/>
    <property type="evidence" value="ECO:0007669"/>
    <property type="project" value="InterPro"/>
</dbReference>
<dbReference type="OrthoDB" id="9811975at2"/>
<feature type="transmembrane region" description="Helical" evidence="8">
    <location>
        <begin position="265"/>
        <end position="283"/>
    </location>
</feature>
<dbReference type="CDD" id="cd06550">
    <property type="entry name" value="TM_ABC_iron-siderophores_like"/>
    <property type="match status" value="1"/>
</dbReference>
<dbReference type="InterPro" id="IPR000522">
    <property type="entry name" value="ABC_transptr_permease_BtuC"/>
</dbReference>
<dbReference type="GO" id="GO:0015889">
    <property type="term" value="P:cobalamin transport"/>
    <property type="evidence" value="ECO:0007669"/>
    <property type="project" value="TreeGrafter"/>
</dbReference>
<evidence type="ECO:0000256" key="1">
    <source>
        <dbReference type="ARBA" id="ARBA00004651"/>
    </source>
</evidence>
<accession>A0A396RQP1</accession>
<dbReference type="InterPro" id="IPR037294">
    <property type="entry name" value="ABC_BtuC-like"/>
</dbReference>
<reference evidence="9 10" key="1">
    <citation type="submission" date="2018-08" db="EMBL/GenBank/DDBJ databases">
        <title>The multiple taxonomic identification of Sphingomonas gilva.</title>
        <authorList>
            <person name="Zhu D."/>
            <person name="Zheng S."/>
        </authorList>
    </citation>
    <scope>NUCLEOTIDE SEQUENCE [LARGE SCALE GENOMIC DNA]</scope>
    <source>
        <strain evidence="9 10">ZDH117</strain>
    </source>
</reference>
<feature type="transmembrane region" description="Helical" evidence="8">
    <location>
        <begin position="107"/>
        <end position="127"/>
    </location>
</feature>
<dbReference type="GO" id="GO:0005886">
    <property type="term" value="C:plasma membrane"/>
    <property type="evidence" value="ECO:0007669"/>
    <property type="project" value="UniProtKB-SubCell"/>
</dbReference>
<dbReference type="Proteomes" id="UP000266693">
    <property type="component" value="Unassembled WGS sequence"/>
</dbReference>
<protein>
    <submittedName>
        <fullName evidence="9">Iron ABC transporter permease</fullName>
    </submittedName>
</protein>
<dbReference type="PANTHER" id="PTHR30472:SF29">
    <property type="entry name" value="VITAMIN B12 IMPORT SYSTEM PERMEASE PROTEIN BTUC"/>
    <property type="match status" value="1"/>
</dbReference>
<dbReference type="Pfam" id="PF01032">
    <property type="entry name" value="FecCD"/>
    <property type="match status" value="1"/>
</dbReference>
<evidence type="ECO:0000256" key="7">
    <source>
        <dbReference type="ARBA" id="ARBA00023136"/>
    </source>
</evidence>
<keyword evidence="5 8" id="KW-0812">Transmembrane</keyword>
<evidence type="ECO:0000256" key="6">
    <source>
        <dbReference type="ARBA" id="ARBA00022989"/>
    </source>
</evidence>
<sequence>MSRGLALAVLAALVALGLLASLAAGKVWVPPSAWLADTPGGWIIFELRLPRAILGAAIGAVLGLSGAVLQGYLRNPLADPAIVGVSSSAALGAVAAIFFGIAVSPLAMFACAMAGAGIAMLALVALVGRTGNAIGFILAGSVLSSLAAALTAFLVSIAPNPFATQEIINWLMGALTDRGMTELAMALPFMAVGAVLLALTARSLDLLNLGEETALSLGLHPHRTQALIVAGLALAVGASVAATGVVGFVGLVVPHLLRPIFGQRPSALLLPSALGGAALLLFADSAVRLTPGAGEVRLGVAMALIGAPFFFALLLNLRRRAPWG</sequence>
<comment type="similarity">
    <text evidence="2">Belongs to the binding-protein-dependent transport system permease family. FecCD subfamily.</text>
</comment>
<evidence type="ECO:0000313" key="9">
    <source>
        <dbReference type="EMBL" id="RHW18830.1"/>
    </source>
</evidence>
<dbReference type="AlphaFoldDB" id="A0A396RQP1"/>
<dbReference type="RefSeq" id="WP_118862338.1">
    <property type="nucleotide sequence ID" value="NZ_QWLV01000001.1"/>
</dbReference>
<comment type="subcellular location">
    <subcellularLocation>
        <location evidence="1">Cell membrane</location>
        <topology evidence="1">Multi-pass membrane protein</topology>
    </subcellularLocation>
</comment>
<keyword evidence="7 8" id="KW-0472">Membrane</keyword>
<feature type="transmembrane region" description="Helical" evidence="8">
    <location>
        <begin position="134"/>
        <end position="159"/>
    </location>
</feature>
<feature type="transmembrane region" description="Helical" evidence="8">
    <location>
        <begin position="81"/>
        <end position="101"/>
    </location>
</feature>
<feature type="transmembrane region" description="Helical" evidence="8">
    <location>
        <begin position="49"/>
        <end position="69"/>
    </location>
</feature>
<evidence type="ECO:0000256" key="3">
    <source>
        <dbReference type="ARBA" id="ARBA00022448"/>
    </source>
</evidence>
<evidence type="ECO:0000256" key="4">
    <source>
        <dbReference type="ARBA" id="ARBA00022475"/>
    </source>
</evidence>
<dbReference type="PANTHER" id="PTHR30472">
    <property type="entry name" value="FERRIC ENTEROBACTIN TRANSPORT SYSTEM PERMEASE PROTEIN"/>
    <property type="match status" value="1"/>
</dbReference>
<evidence type="ECO:0000256" key="5">
    <source>
        <dbReference type="ARBA" id="ARBA00022692"/>
    </source>
</evidence>
<keyword evidence="3" id="KW-0813">Transport</keyword>
<name>A0A396RQP1_9SPHN</name>
<evidence type="ECO:0000313" key="10">
    <source>
        <dbReference type="Proteomes" id="UP000266693"/>
    </source>
</evidence>
<proteinExistence type="inferred from homology"/>
<feature type="transmembrane region" description="Helical" evidence="8">
    <location>
        <begin position="295"/>
        <end position="315"/>
    </location>
</feature>
<feature type="transmembrane region" description="Helical" evidence="8">
    <location>
        <begin position="226"/>
        <end position="253"/>
    </location>
</feature>
<organism evidence="9 10">
    <name type="scientific">Sphingomonas gilva</name>
    <dbReference type="NCBI Taxonomy" id="2305907"/>
    <lineage>
        <taxon>Bacteria</taxon>
        <taxon>Pseudomonadati</taxon>
        <taxon>Pseudomonadota</taxon>
        <taxon>Alphaproteobacteria</taxon>
        <taxon>Sphingomonadales</taxon>
        <taxon>Sphingomonadaceae</taxon>
        <taxon>Sphingomonas</taxon>
    </lineage>
</organism>
<evidence type="ECO:0000256" key="2">
    <source>
        <dbReference type="ARBA" id="ARBA00007935"/>
    </source>
</evidence>
<keyword evidence="6 8" id="KW-1133">Transmembrane helix</keyword>
<comment type="caution">
    <text evidence="9">The sequence shown here is derived from an EMBL/GenBank/DDBJ whole genome shotgun (WGS) entry which is preliminary data.</text>
</comment>
<dbReference type="Gene3D" id="1.10.3470.10">
    <property type="entry name" value="ABC transporter involved in vitamin B12 uptake, BtuC"/>
    <property type="match status" value="1"/>
</dbReference>
<gene>
    <name evidence="9" type="ORF">D1610_01360</name>
</gene>
<dbReference type="EMBL" id="QWLV01000001">
    <property type="protein sequence ID" value="RHW18830.1"/>
    <property type="molecule type" value="Genomic_DNA"/>
</dbReference>